<dbReference type="InterPro" id="IPR000863">
    <property type="entry name" value="Sulfotransferase_dom"/>
</dbReference>
<evidence type="ECO:0000313" key="5">
    <source>
        <dbReference type="Proteomes" id="UP001153069"/>
    </source>
</evidence>
<organism evidence="4 5">
    <name type="scientific">Seminavis robusta</name>
    <dbReference type="NCBI Taxonomy" id="568900"/>
    <lineage>
        <taxon>Eukaryota</taxon>
        <taxon>Sar</taxon>
        <taxon>Stramenopiles</taxon>
        <taxon>Ochrophyta</taxon>
        <taxon>Bacillariophyta</taxon>
        <taxon>Bacillariophyceae</taxon>
        <taxon>Bacillariophycidae</taxon>
        <taxon>Naviculales</taxon>
        <taxon>Naviculaceae</taxon>
        <taxon>Seminavis</taxon>
    </lineage>
</organism>
<proteinExistence type="inferred from homology"/>
<feature type="domain" description="Sulfotransferase" evidence="3">
    <location>
        <begin position="32"/>
        <end position="283"/>
    </location>
</feature>
<dbReference type="Pfam" id="PF00685">
    <property type="entry name" value="Sulfotransfer_1"/>
    <property type="match status" value="1"/>
</dbReference>
<keyword evidence="2" id="KW-0808">Transferase</keyword>
<dbReference type="PANTHER" id="PTHR11783">
    <property type="entry name" value="SULFOTRANSFERASE SULT"/>
    <property type="match status" value="1"/>
</dbReference>
<dbReference type="SUPFAM" id="SSF52540">
    <property type="entry name" value="P-loop containing nucleoside triphosphate hydrolases"/>
    <property type="match status" value="1"/>
</dbReference>
<sequence>MTDSTIQWPKKTKEMESHHFDSTVWNDFKFRDDDIVIATYGKSGTTWTQQIISQLIFQGDTTLDVAGISPWVDLRVPPKPIQLAILEEQKHRRFVKTHLPVDALVFSPQAKYLYVVRDGRDVAWSLFHHHMNANAEWYAALNDTPGLVGPKIGKPVSEDPVEYYKSWFDNDGAPFWSFWEHMKSWWAIRDLPNVKFVHFNDLKKDLSGQMREISEFLEIPINEDKFDEMVEHCTFDYMKKHASQMSPLGGALWNGGGATFINKGTNGRWADLLSDEDCQAYEKKAVEELGEECAEYLKNGSLASVVPQPMTDSSLQQ</sequence>
<reference evidence="4" key="1">
    <citation type="submission" date="2020-06" db="EMBL/GenBank/DDBJ databases">
        <authorList>
            <consortium name="Plant Systems Biology data submission"/>
        </authorList>
    </citation>
    <scope>NUCLEOTIDE SEQUENCE</scope>
    <source>
        <strain evidence="4">D6</strain>
    </source>
</reference>
<name>A0A9N8HWU6_9STRA</name>
<gene>
    <name evidence="4" type="ORF">SEMRO_1701_G292160.1</name>
</gene>
<evidence type="ECO:0000313" key="4">
    <source>
        <dbReference type="EMBL" id="CAB9525613.1"/>
    </source>
</evidence>
<accession>A0A9N8HWU6</accession>
<comment type="caution">
    <text evidence="4">The sequence shown here is derived from an EMBL/GenBank/DDBJ whole genome shotgun (WGS) entry which is preliminary data.</text>
</comment>
<comment type="similarity">
    <text evidence="1">Belongs to the sulfotransferase 1 family.</text>
</comment>
<dbReference type="Gene3D" id="3.40.50.300">
    <property type="entry name" value="P-loop containing nucleotide triphosphate hydrolases"/>
    <property type="match status" value="1"/>
</dbReference>
<evidence type="ECO:0000256" key="1">
    <source>
        <dbReference type="ARBA" id="ARBA00005771"/>
    </source>
</evidence>
<dbReference type="AlphaFoldDB" id="A0A9N8HWU6"/>
<dbReference type="InterPro" id="IPR027417">
    <property type="entry name" value="P-loop_NTPase"/>
</dbReference>
<dbReference type="Proteomes" id="UP001153069">
    <property type="component" value="Unassembled WGS sequence"/>
</dbReference>
<protein>
    <submittedName>
        <fullName evidence="4">Sulfotransferase family cytosolic 1B member 1</fullName>
    </submittedName>
</protein>
<keyword evidence="5" id="KW-1185">Reference proteome</keyword>
<dbReference type="GO" id="GO:0008146">
    <property type="term" value="F:sulfotransferase activity"/>
    <property type="evidence" value="ECO:0007669"/>
    <property type="project" value="InterPro"/>
</dbReference>
<dbReference type="OrthoDB" id="10262068at2759"/>
<evidence type="ECO:0000259" key="3">
    <source>
        <dbReference type="Pfam" id="PF00685"/>
    </source>
</evidence>
<evidence type="ECO:0000256" key="2">
    <source>
        <dbReference type="ARBA" id="ARBA00022679"/>
    </source>
</evidence>
<dbReference type="EMBL" id="CAICTM010001699">
    <property type="protein sequence ID" value="CAB9525613.1"/>
    <property type="molecule type" value="Genomic_DNA"/>
</dbReference>